<dbReference type="EMBL" id="JAXARY010000014">
    <property type="protein sequence ID" value="MDX8128701.1"/>
    <property type="molecule type" value="Genomic_DNA"/>
</dbReference>
<organism evidence="1 2">
    <name type="scientific">Methylomonas defluvii</name>
    <dbReference type="NCBI Taxonomy" id="3045149"/>
    <lineage>
        <taxon>Bacteria</taxon>
        <taxon>Pseudomonadati</taxon>
        <taxon>Pseudomonadota</taxon>
        <taxon>Gammaproteobacteria</taxon>
        <taxon>Methylococcales</taxon>
        <taxon>Methylococcaceae</taxon>
        <taxon>Methylomonas</taxon>
    </lineage>
</organism>
<keyword evidence="2" id="KW-1185">Reference proteome</keyword>
<dbReference type="Gene3D" id="3.90.930.1">
    <property type="match status" value="1"/>
</dbReference>
<evidence type="ECO:0008006" key="3">
    <source>
        <dbReference type="Google" id="ProtNLM"/>
    </source>
</evidence>
<accession>A0ABU4UGS9</accession>
<protein>
    <recommendedName>
        <fullName evidence="3">MORN repeat protein</fullName>
    </recommendedName>
</protein>
<dbReference type="InterPro" id="IPR011652">
    <property type="entry name" value="MORN_2"/>
</dbReference>
<proteinExistence type="predicted"/>
<comment type="caution">
    <text evidence="1">The sequence shown here is derived from an EMBL/GenBank/DDBJ whole genome shotgun (WGS) entry which is preliminary data.</text>
</comment>
<sequence>MTHINLVAVLLLATVTVLFAKEPETLSAVGGQKIVKEFYDSGAIKSINRYGPDGALIGILHHNEQAVAIYAEMYDGQLLAGKIYYYPNGQPRIEERYDVQGMKRIERRFDEHGQLISETQ</sequence>
<evidence type="ECO:0000313" key="1">
    <source>
        <dbReference type="EMBL" id="MDX8128701.1"/>
    </source>
</evidence>
<reference evidence="1 2" key="1">
    <citation type="submission" date="2023-11" db="EMBL/GenBank/DDBJ databases">
        <authorList>
            <person name="Ouyang M.-Y."/>
        </authorList>
    </citation>
    <scope>NUCLEOTIDE SEQUENCE [LARGE SCALE GENOMIC DNA]</scope>
    <source>
        <strain evidence="1 2">OY6</strain>
    </source>
</reference>
<dbReference type="Proteomes" id="UP001284537">
    <property type="component" value="Unassembled WGS sequence"/>
</dbReference>
<dbReference type="Pfam" id="PF07661">
    <property type="entry name" value="MORN_2"/>
    <property type="match status" value="1"/>
</dbReference>
<gene>
    <name evidence="1" type="ORF">QLH52_15505</name>
</gene>
<evidence type="ECO:0000313" key="2">
    <source>
        <dbReference type="Proteomes" id="UP001284537"/>
    </source>
</evidence>
<name>A0ABU4UGS9_9GAMM</name>